<dbReference type="PANTHER" id="PTHR40047">
    <property type="entry name" value="UPF0703 PROTEIN YCGQ"/>
    <property type="match status" value="1"/>
</dbReference>
<feature type="region of interest" description="Disordered" evidence="1">
    <location>
        <begin position="296"/>
        <end position="332"/>
    </location>
</feature>
<feature type="domain" description="DUF1980" evidence="3">
    <location>
        <begin position="238"/>
        <end position="332"/>
    </location>
</feature>
<dbReference type="InterPro" id="IPR015402">
    <property type="entry name" value="DUF1980"/>
</dbReference>
<protein>
    <submittedName>
        <fullName evidence="4">TIGR03943 family protein</fullName>
    </submittedName>
</protein>
<organism evidence="4 5">
    <name type="scientific">Jiangella ureilytica</name>
    <dbReference type="NCBI Taxonomy" id="2530374"/>
    <lineage>
        <taxon>Bacteria</taxon>
        <taxon>Bacillati</taxon>
        <taxon>Actinomycetota</taxon>
        <taxon>Actinomycetes</taxon>
        <taxon>Jiangellales</taxon>
        <taxon>Jiangellaceae</taxon>
        <taxon>Jiangella</taxon>
    </lineage>
</organism>
<gene>
    <name evidence="4" type="ORF">E1212_17310</name>
</gene>
<evidence type="ECO:0000313" key="4">
    <source>
        <dbReference type="EMBL" id="TDC49723.1"/>
    </source>
</evidence>
<dbReference type="NCBIfam" id="TIGR03943">
    <property type="entry name" value="TIGR03943 family putative permease subunit"/>
    <property type="match status" value="1"/>
</dbReference>
<dbReference type="OrthoDB" id="359029at2"/>
<feature type="transmembrane region" description="Helical" evidence="2">
    <location>
        <begin position="97"/>
        <end position="119"/>
    </location>
</feature>
<keyword evidence="2" id="KW-0472">Membrane</keyword>
<keyword evidence="2" id="KW-0812">Transmembrane</keyword>
<sequence>MAGGRRARHAGGGARHLLRGRCLRRGQSLAVLAHGAARVPRRRAGRGHQAHRAARRHLRPELRDPIRAPDLRHRRGQRPGRRVVAVVRALDERAQGILLLAIAAVSIRLGLTDAALAFVKPGLQPALLGTGIGLAVLGAHGLRRAYRRPPEADVAHPGAHHDHAPGVAWMLAIPLLTLLLVAPAPLGSFAAARQGSTPPAMSPAGFAELPEPRDGAVDLSLRDYVGRALFDPATSLDGVRVRLIGFVTPPEDDADGSYLLTRFAVNCCAADALAFTVEVLGDEARPTETWLEIEGRWQPRDGHEPGTASAEPPLLIADRITPIDQPGEPYEY</sequence>
<evidence type="ECO:0000259" key="3">
    <source>
        <dbReference type="Pfam" id="PF21537"/>
    </source>
</evidence>
<evidence type="ECO:0000313" key="5">
    <source>
        <dbReference type="Proteomes" id="UP000295621"/>
    </source>
</evidence>
<name>A0A4R4RMH8_9ACTN</name>
<dbReference type="InterPro" id="IPR052955">
    <property type="entry name" value="UPF0703_membrane_permease"/>
</dbReference>
<dbReference type="InterPro" id="IPR048447">
    <property type="entry name" value="DUF1980_C"/>
</dbReference>
<comment type="caution">
    <text evidence="4">The sequence shown here is derived from an EMBL/GenBank/DDBJ whole genome shotgun (WGS) entry which is preliminary data.</text>
</comment>
<feature type="transmembrane region" description="Helical" evidence="2">
    <location>
        <begin position="167"/>
        <end position="186"/>
    </location>
</feature>
<reference evidence="4 5" key="1">
    <citation type="submission" date="2019-02" db="EMBL/GenBank/DDBJ databases">
        <title>Draft genome sequences of novel Actinobacteria.</title>
        <authorList>
            <person name="Sahin N."/>
            <person name="Ay H."/>
            <person name="Saygin H."/>
        </authorList>
    </citation>
    <scope>NUCLEOTIDE SEQUENCE [LARGE SCALE GENOMIC DNA]</scope>
    <source>
        <strain evidence="4 5">KC603</strain>
    </source>
</reference>
<proteinExistence type="predicted"/>
<keyword evidence="2" id="KW-1133">Transmembrane helix</keyword>
<dbReference type="Proteomes" id="UP000295621">
    <property type="component" value="Unassembled WGS sequence"/>
</dbReference>
<keyword evidence="5" id="KW-1185">Reference proteome</keyword>
<dbReference type="PANTHER" id="PTHR40047:SF1">
    <property type="entry name" value="UPF0703 PROTEIN YCGQ"/>
    <property type="match status" value="1"/>
</dbReference>
<evidence type="ECO:0000256" key="1">
    <source>
        <dbReference type="SAM" id="MobiDB-lite"/>
    </source>
</evidence>
<evidence type="ECO:0000256" key="2">
    <source>
        <dbReference type="SAM" id="Phobius"/>
    </source>
</evidence>
<dbReference type="Pfam" id="PF21537">
    <property type="entry name" value="DUF1980_C"/>
    <property type="match status" value="1"/>
</dbReference>
<dbReference type="EMBL" id="SMKL01000038">
    <property type="protein sequence ID" value="TDC49723.1"/>
    <property type="molecule type" value="Genomic_DNA"/>
</dbReference>
<accession>A0A4R4RMH8</accession>
<dbReference type="AlphaFoldDB" id="A0A4R4RMH8"/>